<accession>A0AAE8Q555</accession>
<evidence type="ECO:0000256" key="1">
    <source>
        <dbReference type="SAM" id="Phobius"/>
    </source>
</evidence>
<gene>
    <name evidence="2" type="ORF">ELG94_34970</name>
</gene>
<proteinExistence type="predicted"/>
<keyword evidence="1" id="KW-1133">Transmembrane helix</keyword>
<protein>
    <submittedName>
        <fullName evidence="2">Uncharacterized protein</fullName>
    </submittedName>
</protein>
<keyword evidence="1" id="KW-0812">Transmembrane</keyword>
<feature type="transmembrane region" description="Helical" evidence="1">
    <location>
        <begin position="124"/>
        <end position="146"/>
    </location>
</feature>
<name>A0AAE8Q555_9HYPH</name>
<evidence type="ECO:0000313" key="3">
    <source>
        <dbReference type="Proteomes" id="UP000291892"/>
    </source>
</evidence>
<keyword evidence="1" id="KW-0472">Membrane</keyword>
<dbReference type="AlphaFoldDB" id="A0AAE8Q555"/>
<sequence length="194" mass="20424">MKSAEGWQHDVSICGTLAVDKALCHVSIAEEASAQAGTHMEDSHSQKQLAIMIAESVTQTEADALRDWARLLIDLKDEKISATAKARKAISLTASSKVILPAMKIISAQAKKHGWDNRTSTQRIGIAAAAGAFAVFPGANAGIAALGGAVGVPLWMVFGGGSMFLKVLYDELTKGADEPSSEASYKVIDAKKQD</sequence>
<dbReference type="RefSeq" id="WP_130776043.1">
    <property type="nucleotide sequence ID" value="NZ_SIKX01000006.1"/>
</dbReference>
<dbReference type="Proteomes" id="UP000291892">
    <property type="component" value="Unassembled WGS sequence"/>
</dbReference>
<evidence type="ECO:0000313" key="2">
    <source>
        <dbReference type="EMBL" id="TBF02134.1"/>
    </source>
</evidence>
<comment type="caution">
    <text evidence="2">The sequence shown here is derived from an EMBL/GenBank/DDBJ whole genome shotgun (WGS) entry which is preliminary data.</text>
</comment>
<reference evidence="2 3" key="1">
    <citation type="submission" date="2019-02" db="EMBL/GenBank/DDBJ databases">
        <title>The genomic architecture of introgression among sibling species of bacteria.</title>
        <authorList>
            <person name="Cavassim M.I.A."/>
            <person name="Moeskjaer S."/>
            <person name="Moslemi C."/>
            <person name="Fields B."/>
            <person name="Bachmann A."/>
            <person name="Vilhjalmsson B."/>
            <person name="Schierup M.H."/>
            <person name="Young J.P.W."/>
            <person name="Andersen S.U."/>
        </authorList>
    </citation>
    <scope>NUCLEOTIDE SEQUENCE [LARGE SCALE GENOMIC DNA]</scope>
    <source>
        <strain evidence="2 3">SM42</strain>
    </source>
</reference>
<organism evidence="2 3">
    <name type="scientific">Rhizobium ruizarguesonis</name>
    <dbReference type="NCBI Taxonomy" id="2081791"/>
    <lineage>
        <taxon>Bacteria</taxon>
        <taxon>Pseudomonadati</taxon>
        <taxon>Pseudomonadota</taxon>
        <taxon>Alphaproteobacteria</taxon>
        <taxon>Hyphomicrobiales</taxon>
        <taxon>Rhizobiaceae</taxon>
        <taxon>Rhizobium/Agrobacterium group</taxon>
        <taxon>Rhizobium</taxon>
    </lineage>
</organism>
<dbReference type="EMBL" id="SIKX01000006">
    <property type="protein sequence ID" value="TBF02134.1"/>
    <property type="molecule type" value="Genomic_DNA"/>
</dbReference>